<gene>
    <name evidence="4" type="ORF">BSTOLATCC_MIC44305</name>
</gene>
<reference evidence="4" key="1">
    <citation type="submission" date="2021-09" db="EMBL/GenBank/DDBJ databases">
        <authorList>
            <consortium name="AG Swart"/>
            <person name="Singh M."/>
            <person name="Singh A."/>
            <person name="Seah K."/>
            <person name="Emmerich C."/>
        </authorList>
    </citation>
    <scope>NUCLEOTIDE SEQUENCE</scope>
    <source>
        <strain evidence="4">ATCC30299</strain>
    </source>
</reference>
<dbReference type="Proteomes" id="UP001162131">
    <property type="component" value="Unassembled WGS sequence"/>
</dbReference>
<evidence type="ECO:0000256" key="2">
    <source>
        <dbReference type="SAM" id="MobiDB-lite"/>
    </source>
</evidence>
<feature type="region of interest" description="Disordered" evidence="2">
    <location>
        <begin position="261"/>
        <end position="288"/>
    </location>
</feature>
<proteinExistence type="predicted"/>
<evidence type="ECO:0000259" key="3">
    <source>
        <dbReference type="PROSITE" id="PS50304"/>
    </source>
</evidence>
<keyword evidence="5" id="KW-1185">Reference proteome</keyword>
<accession>A0AAU9JRU5</accession>
<dbReference type="PROSITE" id="PS50304">
    <property type="entry name" value="TUDOR"/>
    <property type="match status" value="1"/>
</dbReference>
<dbReference type="EMBL" id="CAJZBQ010000044">
    <property type="protein sequence ID" value="CAG9327675.1"/>
    <property type="molecule type" value="Genomic_DNA"/>
</dbReference>
<organism evidence="4 5">
    <name type="scientific">Blepharisma stoltei</name>
    <dbReference type="NCBI Taxonomy" id="1481888"/>
    <lineage>
        <taxon>Eukaryota</taxon>
        <taxon>Sar</taxon>
        <taxon>Alveolata</taxon>
        <taxon>Ciliophora</taxon>
        <taxon>Postciliodesmatophora</taxon>
        <taxon>Heterotrichea</taxon>
        <taxon>Heterotrichida</taxon>
        <taxon>Blepharismidae</taxon>
        <taxon>Blepharisma</taxon>
    </lineage>
</organism>
<evidence type="ECO:0000313" key="5">
    <source>
        <dbReference type="Proteomes" id="UP001162131"/>
    </source>
</evidence>
<evidence type="ECO:0000313" key="4">
    <source>
        <dbReference type="EMBL" id="CAG9327675.1"/>
    </source>
</evidence>
<dbReference type="SUPFAM" id="SSF63748">
    <property type="entry name" value="Tudor/PWWP/MBT"/>
    <property type="match status" value="1"/>
</dbReference>
<keyword evidence="1" id="KW-0175">Coiled coil</keyword>
<name>A0AAU9JRU5_9CILI</name>
<evidence type="ECO:0000256" key="1">
    <source>
        <dbReference type="SAM" id="Coils"/>
    </source>
</evidence>
<dbReference type="AlphaFoldDB" id="A0AAU9JRU5"/>
<dbReference type="InterPro" id="IPR002999">
    <property type="entry name" value="Tudor"/>
</dbReference>
<sequence>MESTNFVTIQAKIDEYKDNLARVEEALKRNADKVRDEEARTQRERDLTKLKNDLEKAIEYNQDLLKIAENRVQEFFSSVRLTVANENHKCNAYYEQDKNWHPAHINKVNEEEQTAEIIFLGFADKYKLPASYIQMLVPPKQPDLHEGQEVEVLLQDGKWYPANIQIFNEQAVTVKLSRWGHMHELSYDCVRFCTNPQKRPLPEREIFEIPNSLKILPNDNEHVRLKKKKKIKALKKAWRQNQIEKETRDYTSSWKNFQQKAQKKSNESMFRTPEGIDSKVGISTSGKAMTKNPERIKYKDYFEQFTKKDEEI</sequence>
<protein>
    <recommendedName>
        <fullName evidence="3">Tudor domain-containing protein</fullName>
    </recommendedName>
</protein>
<feature type="coiled-coil region" evidence="1">
    <location>
        <begin position="6"/>
        <end position="71"/>
    </location>
</feature>
<comment type="caution">
    <text evidence="4">The sequence shown here is derived from an EMBL/GenBank/DDBJ whole genome shotgun (WGS) entry which is preliminary data.</text>
</comment>
<dbReference type="Gene3D" id="2.30.30.140">
    <property type="match status" value="1"/>
</dbReference>
<feature type="domain" description="Tudor" evidence="3">
    <location>
        <begin position="83"/>
        <end position="143"/>
    </location>
</feature>